<dbReference type="EMBL" id="JAPCWZ010000001">
    <property type="protein sequence ID" value="KAK8880306.1"/>
    <property type="molecule type" value="Genomic_DNA"/>
</dbReference>
<dbReference type="PANTHER" id="PTHR43806">
    <property type="entry name" value="PEPTIDASE S8"/>
    <property type="match status" value="1"/>
</dbReference>
<dbReference type="Pfam" id="PF00082">
    <property type="entry name" value="Peptidase_S8"/>
    <property type="match status" value="1"/>
</dbReference>
<dbReference type="Gene3D" id="3.40.50.200">
    <property type="entry name" value="Peptidase S8/S53 domain"/>
    <property type="match status" value="1"/>
</dbReference>
<keyword evidence="4" id="KW-0720">Serine protease</keyword>
<evidence type="ECO:0000256" key="5">
    <source>
        <dbReference type="SAM" id="SignalP"/>
    </source>
</evidence>
<dbReference type="PANTHER" id="PTHR43806:SF11">
    <property type="entry name" value="CEREVISIN-RELATED"/>
    <property type="match status" value="1"/>
</dbReference>
<comment type="similarity">
    <text evidence="1">Belongs to the peptidase S8 family.</text>
</comment>
<dbReference type="InterPro" id="IPR036852">
    <property type="entry name" value="Peptidase_S8/S53_dom_sf"/>
</dbReference>
<dbReference type="PRINTS" id="PR00723">
    <property type="entry name" value="SUBTILISIN"/>
</dbReference>
<keyword evidence="2" id="KW-0645">Protease</keyword>
<keyword evidence="8" id="KW-1185">Reference proteome</keyword>
<organism evidence="7 8">
    <name type="scientific">Apiospora arundinis</name>
    <dbReference type="NCBI Taxonomy" id="335852"/>
    <lineage>
        <taxon>Eukaryota</taxon>
        <taxon>Fungi</taxon>
        <taxon>Dikarya</taxon>
        <taxon>Ascomycota</taxon>
        <taxon>Pezizomycotina</taxon>
        <taxon>Sordariomycetes</taxon>
        <taxon>Xylariomycetidae</taxon>
        <taxon>Amphisphaeriales</taxon>
        <taxon>Apiosporaceae</taxon>
        <taxon>Apiospora</taxon>
    </lineage>
</organism>
<reference evidence="7 8" key="1">
    <citation type="journal article" date="2024" name="IMA Fungus">
        <title>Apiospora arundinis, a panoply of carbohydrate-active enzymes and secondary metabolites.</title>
        <authorList>
            <person name="Sorensen T."/>
            <person name="Petersen C."/>
            <person name="Muurmann A.T."/>
            <person name="Christiansen J.V."/>
            <person name="Brundto M.L."/>
            <person name="Overgaard C.K."/>
            <person name="Boysen A.T."/>
            <person name="Wollenberg R.D."/>
            <person name="Larsen T.O."/>
            <person name="Sorensen J.L."/>
            <person name="Nielsen K.L."/>
            <person name="Sondergaard T.E."/>
        </authorList>
    </citation>
    <scope>NUCLEOTIDE SEQUENCE [LARGE SCALE GENOMIC DNA]</scope>
    <source>
        <strain evidence="7 8">AAU 773</strain>
    </source>
</reference>
<proteinExistence type="inferred from homology"/>
<feature type="signal peptide" evidence="5">
    <location>
        <begin position="1"/>
        <end position="24"/>
    </location>
</feature>
<evidence type="ECO:0000313" key="8">
    <source>
        <dbReference type="Proteomes" id="UP001390339"/>
    </source>
</evidence>
<gene>
    <name evidence="7" type="ORF">PGQ11_001600</name>
</gene>
<dbReference type="SUPFAM" id="SSF52743">
    <property type="entry name" value="Subtilisin-like"/>
    <property type="match status" value="1"/>
</dbReference>
<name>A0ABR2JNK5_9PEZI</name>
<evidence type="ECO:0000313" key="7">
    <source>
        <dbReference type="EMBL" id="KAK8880306.1"/>
    </source>
</evidence>
<evidence type="ECO:0000256" key="4">
    <source>
        <dbReference type="ARBA" id="ARBA00022825"/>
    </source>
</evidence>
<sequence>MTFLHKLLSPLPLILLLLADVANSAYIPRRQDATDVPRPAIAVKLATTSSLRASMSGAELVEALVRKSQPNSGLIAKRDNNSKKSAISVTPLFDSLAPEVIAGLVQRAAELDPTYEPVDFGAWYQVRLENTKAAATNNEGRDPEIAELLRSLSQNKEVASCQSLVGAAVPAPSVAYNDDPRFSEQGYLGPAGAGINAQYAWGFPGGDGAGTTIIDVERGWKLTHEDLEAANITLLGSGYNENDRYGANFKHGTAVLGEMLMVDNKLGGVGIVPSARGHVVGTMHNVDGAPRELQAVAILEAASFLQRGDGMTVEMQVPDANYDLWPVEINDAEFDAIRTATAAGILVFEPAANGAMDMDLPVVREGDASGSGGRALLNRKSPDFRDSGAIMVGASTSTLPRTRLVQSNYGSRVDVHAWGQNILTSTVDDSQQDIYANFSGTSGATPIVAGAALSIQGMLAAKGKAKLRPKEMRKLIAKGGSSTADPSKDRIGVQPDLRALIDGGYLK</sequence>
<dbReference type="InterPro" id="IPR050131">
    <property type="entry name" value="Peptidase_S8_subtilisin-like"/>
</dbReference>
<dbReference type="InterPro" id="IPR034073">
    <property type="entry name" value="Subtilisin_DY-like_dom"/>
</dbReference>
<evidence type="ECO:0000259" key="6">
    <source>
        <dbReference type="Pfam" id="PF00082"/>
    </source>
</evidence>
<dbReference type="InterPro" id="IPR000209">
    <property type="entry name" value="Peptidase_S8/S53_dom"/>
</dbReference>
<dbReference type="CDD" id="cd04843">
    <property type="entry name" value="Peptidases_S8_11"/>
    <property type="match status" value="1"/>
</dbReference>
<evidence type="ECO:0000256" key="1">
    <source>
        <dbReference type="ARBA" id="ARBA00011073"/>
    </source>
</evidence>
<comment type="caution">
    <text evidence="7">The sequence shown here is derived from an EMBL/GenBank/DDBJ whole genome shotgun (WGS) entry which is preliminary data.</text>
</comment>
<feature type="domain" description="Peptidase S8/S53" evidence="6">
    <location>
        <begin position="241"/>
        <end position="477"/>
    </location>
</feature>
<protein>
    <submittedName>
        <fullName evidence="7">S8 family serine peptidase</fullName>
    </submittedName>
</protein>
<evidence type="ECO:0000256" key="3">
    <source>
        <dbReference type="ARBA" id="ARBA00022801"/>
    </source>
</evidence>
<keyword evidence="5" id="KW-0732">Signal</keyword>
<dbReference type="Proteomes" id="UP001390339">
    <property type="component" value="Unassembled WGS sequence"/>
</dbReference>
<feature type="chain" id="PRO_5045207610" evidence="5">
    <location>
        <begin position="25"/>
        <end position="507"/>
    </location>
</feature>
<accession>A0ABR2JNK5</accession>
<dbReference type="InterPro" id="IPR015500">
    <property type="entry name" value="Peptidase_S8_subtilisin-rel"/>
</dbReference>
<keyword evidence="3" id="KW-0378">Hydrolase</keyword>
<evidence type="ECO:0000256" key="2">
    <source>
        <dbReference type="ARBA" id="ARBA00022670"/>
    </source>
</evidence>
<dbReference type="PROSITE" id="PS00138">
    <property type="entry name" value="SUBTILASE_SER"/>
    <property type="match status" value="1"/>
</dbReference>
<dbReference type="InterPro" id="IPR023828">
    <property type="entry name" value="Peptidase_S8_Ser-AS"/>
</dbReference>